<protein>
    <submittedName>
        <fullName evidence="1">HAD family hydrolase</fullName>
    </submittedName>
</protein>
<dbReference type="SUPFAM" id="SSF56784">
    <property type="entry name" value="HAD-like"/>
    <property type="match status" value="1"/>
</dbReference>
<dbReference type="Proteomes" id="UP001552479">
    <property type="component" value="Unassembled WGS sequence"/>
</dbReference>
<dbReference type="RefSeq" id="WP_366088164.1">
    <property type="nucleotide sequence ID" value="NZ_JBFASG010000011.1"/>
</dbReference>
<dbReference type="Gene3D" id="1.10.150.240">
    <property type="entry name" value="Putative phosphatase, domain 2"/>
    <property type="match status" value="1"/>
</dbReference>
<dbReference type="GO" id="GO:0016787">
    <property type="term" value="F:hydrolase activity"/>
    <property type="evidence" value="ECO:0007669"/>
    <property type="project" value="UniProtKB-KW"/>
</dbReference>
<dbReference type="InterPro" id="IPR041492">
    <property type="entry name" value="HAD_2"/>
</dbReference>
<dbReference type="InterPro" id="IPR050155">
    <property type="entry name" value="HAD-like_hydrolase_sf"/>
</dbReference>
<dbReference type="SFLD" id="SFLDG01129">
    <property type="entry name" value="C1.5:_HAD__Beta-PGM__Phosphata"/>
    <property type="match status" value="1"/>
</dbReference>
<sequence>MGFSRVVLWDIDHTLIDTRGVGRELSAMAFEQVTGRVMERQAEIDGITEAVIFRETAKLHGLRTDRRDFERFARALAEAHALRVAELRERGHALEGAAAALDAVASLPGTGQTVVSGNVRAVAEVKLRTFGLDRHIHWACGAYGEDADERPALVRLALERSGVTATDAILLDDTPAGVRAGVANGVRVVAVATGRSDRTALRAAGAEVVLPDLVDIDLLTTMLADSRP</sequence>
<evidence type="ECO:0000313" key="2">
    <source>
        <dbReference type="Proteomes" id="UP001552479"/>
    </source>
</evidence>
<dbReference type="InterPro" id="IPR023198">
    <property type="entry name" value="PGP-like_dom2"/>
</dbReference>
<dbReference type="PANTHER" id="PTHR43434">
    <property type="entry name" value="PHOSPHOGLYCOLATE PHOSPHATASE"/>
    <property type="match status" value="1"/>
</dbReference>
<dbReference type="SFLD" id="SFLDS00003">
    <property type="entry name" value="Haloacid_Dehalogenase"/>
    <property type="match status" value="1"/>
</dbReference>
<keyword evidence="1" id="KW-0378">Hydrolase</keyword>
<dbReference type="Gene3D" id="3.40.50.1000">
    <property type="entry name" value="HAD superfamily/HAD-like"/>
    <property type="match status" value="1"/>
</dbReference>
<comment type="caution">
    <text evidence="1">The sequence shown here is derived from an EMBL/GenBank/DDBJ whole genome shotgun (WGS) entry which is preliminary data.</text>
</comment>
<dbReference type="PANTHER" id="PTHR43434:SF1">
    <property type="entry name" value="PHOSPHOGLYCOLATE PHOSPHATASE"/>
    <property type="match status" value="1"/>
</dbReference>
<dbReference type="EMBL" id="JBFASG010000011">
    <property type="protein sequence ID" value="MEV4924065.1"/>
    <property type="molecule type" value="Genomic_DNA"/>
</dbReference>
<dbReference type="Pfam" id="PF13419">
    <property type="entry name" value="HAD_2"/>
    <property type="match status" value="1"/>
</dbReference>
<proteinExistence type="predicted"/>
<organism evidence="1 2">
    <name type="scientific">Streptomyces roseoverticillatus</name>
    <dbReference type="NCBI Taxonomy" id="66429"/>
    <lineage>
        <taxon>Bacteria</taxon>
        <taxon>Bacillati</taxon>
        <taxon>Actinomycetota</taxon>
        <taxon>Actinomycetes</taxon>
        <taxon>Kitasatosporales</taxon>
        <taxon>Streptomycetaceae</taxon>
        <taxon>Streptomyces</taxon>
    </lineage>
</organism>
<reference evidence="1 2" key="1">
    <citation type="submission" date="2024-06" db="EMBL/GenBank/DDBJ databases">
        <title>The Natural Products Discovery Center: Release of the First 8490 Sequenced Strains for Exploring Actinobacteria Biosynthetic Diversity.</title>
        <authorList>
            <person name="Kalkreuter E."/>
            <person name="Kautsar S.A."/>
            <person name="Yang D."/>
            <person name="Bader C.D."/>
            <person name="Teijaro C.N."/>
            <person name="Fluegel L."/>
            <person name="Davis C.M."/>
            <person name="Simpson J.R."/>
            <person name="Lauterbach L."/>
            <person name="Steele A.D."/>
            <person name="Gui C."/>
            <person name="Meng S."/>
            <person name="Li G."/>
            <person name="Viehrig K."/>
            <person name="Ye F."/>
            <person name="Su P."/>
            <person name="Kiefer A.F."/>
            <person name="Nichols A."/>
            <person name="Cepeda A.J."/>
            <person name="Yan W."/>
            <person name="Fan B."/>
            <person name="Jiang Y."/>
            <person name="Adhikari A."/>
            <person name="Zheng C.-J."/>
            <person name="Schuster L."/>
            <person name="Cowan T.M."/>
            <person name="Smanski M.J."/>
            <person name="Chevrette M.G."/>
            <person name="De Carvalho L.P.S."/>
            <person name="Shen B."/>
        </authorList>
    </citation>
    <scope>NUCLEOTIDE SEQUENCE [LARGE SCALE GENOMIC DNA]</scope>
    <source>
        <strain evidence="1 2">NPDC053791</strain>
    </source>
</reference>
<keyword evidence="2" id="KW-1185">Reference proteome</keyword>
<dbReference type="InterPro" id="IPR036412">
    <property type="entry name" value="HAD-like_sf"/>
</dbReference>
<accession>A0ABV3IUA6</accession>
<evidence type="ECO:0000313" key="1">
    <source>
        <dbReference type="EMBL" id="MEV4924065.1"/>
    </source>
</evidence>
<dbReference type="InterPro" id="IPR023214">
    <property type="entry name" value="HAD_sf"/>
</dbReference>
<gene>
    <name evidence="1" type="ORF">AB0L03_14655</name>
</gene>
<name>A0ABV3IUA6_9ACTN</name>